<keyword evidence="8" id="KW-0961">Cell wall biogenesis/degradation</keyword>
<accession>A0A1F6MQ01</accession>
<dbReference type="PANTHER" id="PTHR43445">
    <property type="entry name" value="UDP-N-ACETYLMURAMATE--L-ALANINE LIGASE-RELATED"/>
    <property type="match status" value="1"/>
</dbReference>
<dbReference type="Pfam" id="PF01225">
    <property type="entry name" value="Mur_ligase"/>
    <property type="match status" value="1"/>
</dbReference>
<dbReference type="Pfam" id="PF08245">
    <property type="entry name" value="Mur_ligase_M"/>
    <property type="match status" value="1"/>
</dbReference>
<name>A0A1F6MQ01_9BACT</name>
<feature type="domain" description="Mur ligase N-terminal catalytic" evidence="9">
    <location>
        <begin position="5"/>
        <end position="114"/>
    </location>
</feature>
<dbReference type="Proteomes" id="UP000177457">
    <property type="component" value="Unassembled WGS sequence"/>
</dbReference>
<dbReference type="GO" id="GO:0005524">
    <property type="term" value="F:ATP binding"/>
    <property type="evidence" value="ECO:0007669"/>
    <property type="project" value="UniProtKB-KW"/>
</dbReference>
<dbReference type="SUPFAM" id="SSF53623">
    <property type="entry name" value="MurD-like peptide ligases, catalytic domain"/>
    <property type="match status" value="1"/>
</dbReference>
<keyword evidence="6" id="KW-0573">Peptidoglycan synthesis</keyword>
<dbReference type="SUPFAM" id="SSF51984">
    <property type="entry name" value="MurCD N-terminal domain"/>
    <property type="match status" value="1"/>
</dbReference>
<dbReference type="GO" id="GO:0071555">
    <property type="term" value="P:cell wall organization"/>
    <property type="evidence" value="ECO:0007669"/>
    <property type="project" value="UniProtKB-KW"/>
</dbReference>
<feature type="domain" description="Mur ligase C-terminal" evidence="10">
    <location>
        <begin position="335"/>
        <end position="465"/>
    </location>
</feature>
<dbReference type="GO" id="GO:0051301">
    <property type="term" value="P:cell division"/>
    <property type="evidence" value="ECO:0007669"/>
    <property type="project" value="UniProtKB-KW"/>
</dbReference>
<evidence type="ECO:0008006" key="14">
    <source>
        <dbReference type="Google" id="ProtNLM"/>
    </source>
</evidence>
<keyword evidence="2" id="KW-0132">Cell division</keyword>
<dbReference type="Gene3D" id="3.40.1190.10">
    <property type="entry name" value="Mur-like, catalytic domain"/>
    <property type="match status" value="1"/>
</dbReference>
<dbReference type="InterPro" id="IPR036615">
    <property type="entry name" value="Mur_ligase_C_dom_sf"/>
</dbReference>
<dbReference type="STRING" id="1798683.A3C90_01730"/>
<evidence type="ECO:0000259" key="9">
    <source>
        <dbReference type="Pfam" id="PF01225"/>
    </source>
</evidence>
<evidence type="ECO:0000256" key="5">
    <source>
        <dbReference type="ARBA" id="ARBA00022960"/>
    </source>
</evidence>
<dbReference type="GO" id="GO:0008360">
    <property type="term" value="P:regulation of cell shape"/>
    <property type="evidence" value="ECO:0007669"/>
    <property type="project" value="UniProtKB-KW"/>
</dbReference>
<keyword evidence="7" id="KW-0131">Cell cycle</keyword>
<dbReference type="InterPro" id="IPR013221">
    <property type="entry name" value="Mur_ligase_cen"/>
</dbReference>
<dbReference type="AlphaFoldDB" id="A0A1F6MQ01"/>
<keyword evidence="4" id="KW-0067">ATP-binding</keyword>
<sequence>MDEKRIHFIGICGVAMSALAVAMKKNGHVKLPDGRHVTSWAVTGSDRGFYPPVSICLKDAGIEYYPGWHVDLMTKDGVPDLVVVGNVAGSHNPEWLYVKDHDIPYVSYPELIAKYFVRPNSIVCAGTFGKTTSAALLTWILKENGYDPSYMFGGVSLNEMDSAAFTDSSYSILEGDEYKTSSWDPRPKFAHYSPTHLLLTSVEWDHADVYPKESLYVDAFKSLIERIPQAGLLVLSEKVSKIKRSEDQKIITYGHNNPNYRITELPNYCYMNVQTSKSGISFDILHNEQTYHIATPLLGDYMADNITGCFAMAHQIGIKPEGIIKAIESFKSIKRRLEKRLDGPITIFDDIAHSPAKSKAVLASLRKLYDGKIIAVFEPNTGNRKKESFPSYDQAFNSADIVIIPRLTSVKIAADDPSPPVEGDALADAIKKTHKNVRYIDDDEKLVQYIIDDIRDGDVVVFLGSHGFRGMIEQLCLSFRGVIDEESLDAPRIPFSEA</sequence>
<keyword evidence="1" id="KW-0436">Ligase</keyword>
<dbReference type="Gene3D" id="3.40.50.720">
    <property type="entry name" value="NAD(P)-binding Rossmann-like Domain"/>
    <property type="match status" value="1"/>
</dbReference>
<protein>
    <recommendedName>
        <fullName evidence="14">UDP-N-acetylmuramate:L-alanyl-gamma-D-glutamyl-meso-diaminopimelate ligase</fullName>
    </recommendedName>
</protein>
<dbReference type="SUPFAM" id="SSF53244">
    <property type="entry name" value="MurD-like peptide ligases, peptide-binding domain"/>
    <property type="match status" value="1"/>
</dbReference>
<evidence type="ECO:0000256" key="1">
    <source>
        <dbReference type="ARBA" id="ARBA00022598"/>
    </source>
</evidence>
<dbReference type="InterPro" id="IPR050061">
    <property type="entry name" value="MurCDEF_pg_biosynth"/>
</dbReference>
<dbReference type="Pfam" id="PF02875">
    <property type="entry name" value="Mur_ligase_C"/>
    <property type="match status" value="1"/>
</dbReference>
<evidence type="ECO:0000256" key="4">
    <source>
        <dbReference type="ARBA" id="ARBA00022840"/>
    </source>
</evidence>
<dbReference type="Gene3D" id="3.90.190.20">
    <property type="entry name" value="Mur ligase, C-terminal domain"/>
    <property type="match status" value="1"/>
</dbReference>
<dbReference type="InterPro" id="IPR000713">
    <property type="entry name" value="Mur_ligase_N"/>
</dbReference>
<organism evidence="12 13">
    <name type="scientific">Candidatus Magasanikbacteria bacterium RIFCSPHIGHO2_02_FULL_51_14</name>
    <dbReference type="NCBI Taxonomy" id="1798683"/>
    <lineage>
        <taxon>Bacteria</taxon>
        <taxon>Candidatus Magasanikiibacteriota</taxon>
    </lineage>
</organism>
<reference evidence="12 13" key="1">
    <citation type="journal article" date="2016" name="Nat. Commun.">
        <title>Thousands of microbial genomes shed light on interconnected biogeochemical processes in an aquifer system.</title>
        <authorList>
            <person name="Anantharaman K."/>
            <person name="Brown C.T."/>
            <person name="Hug L.A."/>
            <person name="Sharon I."/>
            <person name="Castelle C.J."/>
            <person name="Probst A.J."/>
            <person name="Thomas B.C."/>
            <person name="Singh A."/>
            <person name="Wilkins M.J."/>
            <person name="Karaoz U."/>
            <person name="Brodie E.L."/>
            <person name="Williams K.H."/>
            <person name="Hubbard S.S."/>
            <person name="Banfield J.F."/>
        </authorList>
    </citation>
    <scope>NUCLEOTIDE SEQUENCE [LARGE SCALE GENOMIC DNA]</scope>
</reference>
<evidence type="ECO:0000256" key="6">
    <source>
        <dbReference type="ARBA" id="ARBA00022984"/>
    </source>
</evidence>
<dbReference type="GO" id="GO:0009252">
    <property type="term" value="P:peptidoglycan biosynthetic process"/>
    <property type="evidence" value="ECO:0007669"/>
    <property type="project" value="UniProtKB-KW"/>
</dbReference>
<dbReference type="EMBL" id="MFQE01000019">
    <property type="protein sequence ID" value="OGH73751.1"/>
    <property type="molecule type" value="Genomic_DNA"/>
</dbReference>
<dbReference type="PANTHER" id="PTHR43445:SF5">
    <property type="entry name" value="UDP-N-ACETYLMURAMATE--L-ALANYL-GAMMA-D-GLUTAMYL-MESO-2,6-DIAMINOHEPTANDIOATE LIGASE"/>
    <property type="match status" value="1"/>
</dbReference>
<keyword evidence="3" id="KW-0547">Nucleotide-binding</keyword>
<evidence type="ECO:0000256" key="8">
    <source>
        <dbReference type="ARBA" id="ARBA00023316"/>
    </source>
</evidence>
<evidence type="ECO:0000256" key="2">
    <source>
        <dbReference type="ARBA" id="ARBA00022618"/>
    </source>
</evidence>
<evidence type="ECO:0000256" key="3">
    <source>
        <dbReference type="ARBA" id="ARBA00022741"/>
    </source>
</evidence>
<feature type="domain" description="Mur ligase central" evidence="11">
    <location>
        <begin position="125"/>
        <end position="313"/>
    </location>
</feature>
<dbReference type="InterPro" id="IPR004101">
    <property type="entry name" value="Mur_ligase_C"/>
</dbReference>
<proteinExistence type="predicted"/>
<evidence type="ECO:0000256" key="7">
    <source>
        <dbReference type="ARBA" id="ARBA00023306"/>
    </source>
</evidence>
<evidence type="ECO:0000259" key="10">
    <source>
        <dbReference type="Pfam" id="PF02875"/>
    </source>
</evidence>
<evidence type="ECO:0000259" key="11">
    <source>
        <dbReference type="Pfam" id="PF08245"/>
    </source>
</evidence>
<evidence type="ECO:0000313" key="12">
    <source>
        <dbReference type="EMBL" id="OGH73751.1"/>
    </source>
</evidence>
<dbReference type="GO" id="GO:0016881">
    <property type="term" value="F:acid-amino acid ligase activity"/>
    <property type="evidence" value="ECO:0007669"/>
    <property type="project" value="InterPro"/>
</dbReference>
<dbReference type="InterPro" id="IPR036565">
    <property type="entry name" value="Mur-like_cat_sf"/>
</dbReference>
<keyword evidence="5" id="KW-0133">Cell shape</keyword>
<evidence type="ECO:0000313" key="13">
    <source>
        <dbReference type="Proteomes" id="UP000177457"/>
    </source>
</evidence>
<comment type="caution">
    <text evidence="12">The sequence shown here is derived from an EMBL/GenBank/DDBJ whole genome shotgun (WGS) entry which is preliminary data.</text>
</comment>
<gene>
    <name evidence="12" type="ORF">A3C90_01730</name>
</gene>